<protein>
    <submittedName>
        <fullName evidence="2">Acetyltransferase</fullName>
        <ecNumber evidence="2">2.3.1.128</ecNumber>
    </submittedName>
</protein>
<dbReference type="Gene3D" id="3.40.630.30">
    <property type="match status" value="1"/>
</dbReference>
<dbReference type="Proteomes" id="UP000029055">
    <property type="component" value="Unassembled WGS sequence"/>
</dbReference>
<feature type="domain" description="N-acetyltransferase" evidence="1">
    <location>
        <begin position="37"/>
        <end position="203"/>
    </location>
</feature>
<gene>
    <name evidence="2" type="ORF">BISU_1354</name>
</gene>
<dbReference type="RefSeq" id="WP_024464305.1">
    <property type="nucleotide sequence ID" value="NZ_CP062939.1"/>
</dbReference>
<comment type="caution">
    <text evidence="2">The sequence shown here is derived from an EMBL/GenBank/DDBJ whole genome shotgun (WGS) entry which is preliminary data.</text>
</comment>
<dbReference type="PROSITE" id="PS51186">
    <property type="entry name" value="GNAT"/>
    <property type="match status" value="1"/>
</dbReference>
<dbReference type="PANTHER" id="PTHR43441">
    <property type="entry name" value="RIBOSOMAL-PROTEIN-SERINE ACETYLTRANSFERASE"/>
    <property type="match status" value="1"/>
</dbReference>
<accession>A0A087EBT5</accession>
<proteinExistence type="predicted"/>
<dbReference type="InterPro" id="IPR051908">
    <property type="entry name" value="Ribosomal_N-acetyltransferase"/>
</dbReference>
<evidence type="ECO:0000313" key="3">
    <source>
        <dbReference type="Proteomes" id="UP000029055"/>
    </source>
</evidence>
<dbReference type="Pfam" id="PF13302">
    <property type="entry name" value="Acetyltransf_3"/>
    <property type="match status" value="1"/>
</dbReference>
<keyword evidence="2" id="KW-0808">Transferase</keyword>
<evidence type="ECO:0000313" key="2">
    <source>
        <dbReference type="EMBL" id="KFJ05236.1"/>
    </source>
</evidence>
<dbReference type="InterPro" id="IPR016181">
    <property type="entry name" value="Acyl_CoA_acyltransferase"/>
</dbReference>
<dbReference type="PANTHER" id="PTHR43441:SF10">
    <property type="entry name" value="ACETYLTRANSFERASE"/>
    <property type="match status" value="1"/>
</dbReference>
<name>A0A087EBT5_9BIFI</name>
<organism evidence="2 3">
    <name type="scientific">Bifidobacterium subtile</name>
    <dbReference type="NCBI Taxonomy" id="77635"/>
    <lineage>
        <taxon>Bacteria</taxon>
        <taxon>Bacillati</taxon>
        <taxon>Actinomycetota</taxon>
        <taxon>Actinomycetes</taxon>
        <taxon>Bifidobacteriales</taxon>
        <taxon>Bifidobacteriaceae</taxon>
        <taxon>Bifidobacterium</taxon>
    </lineage>
</organism>
<dbReference type="eggNOG" id="COG1670">
    <property type="taxonomic scope" value="Bacteria"/>
</dbReference>
<sequence length="224" mass="25226">MSLLRSLREAFAPETDGVHVGVHMPDSLAAPAGAVPITLRAMDAQDYDEWNDLRWRNREWLRPWESGDPQHGPGISFNAWLQRQHRDESNGTGALFVIEYQMRIVGQVSLGAISYGSMRTGVVGYWVDHRHAGLNIAPTAVALLADWALHDPDGPGLHRLEIAMLPHNARSRRVAEKLHAHHEGIRPRYMYVDGAWRDHDTFSLLAEDAPEGFAKRLIGRHARE</sequence>
<keyword evidence="3" id="KW-1185">Reference proteome</keyword>
<dbReference type="EC" id="2.3.1.128" evidence="2"/>
<evidence type="ECO:0000259" key="1">
    <source>
        <dbReference type="PROSITE" id="PS51186"/>
    </source>
</evidence>
<dbReference type="GO" id="GO:0005737">
    <property type="term" value="C:cytoplasm"/>
    <property type="evidence" value="ECO:0007669"/>
    <property type="project" value="TreeGrafter"/>
</dbReference>
<keyword evidence="2" id="KW-0012">Acyltransferase</keyword>
<reference evidence="2 3" key="1">
    <citation type="submission" date="2014-03" db="EMBL/GenBank/DDBJ databases">
        <title>Genomics of Bifidobacteria.</title>
        <authorList>
            <person name="Ventura M."/>
            <person name="Milani C."/>
            <person name="Lugli G.A."/>
        </authorList>
    </citation>
    <scope>NUCLEOTIDE SEQUENCE [LARGE SCALE GENOMIC DNA]</scope>
    <source>
        <strain evidence="2 3">LMG 11597</strain>
    </source>
</reference>
<dbReference type="SUPFAM" id="SSF55729">
    <property type="entry name" value="Acyl-CoA N-acyltransferases (Nat)"/>
    <property type="match status" value="1"/>
</dbReference>
<dbReference type="GO" id="GO:0008999">
    <property type="term" value="F:protein-N-terminal-alanine acetyltransferase activity"/>
    <property type="evidence" value="ECO:0007669"/>
    <property type="project" value="TreeGrafter"/>
</dbReference>
<dbReference type="InterPro" id="IPR000182">
    <property type="entry name" value="GNAT_dom"/>
</dbReference>
<dbReference type="AlphaFoldDB" id="A0A087EBT5"/>
<dbReference type="GO" id="GO:1990189">
    <property type="term" value="F:protein N-terminal-serine acetyltransferase activity"/>
    <property type="evidence" value="ECO:0007669"/>
    <property type="project" value="TreeGrafter"/>
</dbReference>
<dbReference type="STRING" id="77635.BISU_1354"/>
<dbReference type="EMBL" id="JGZR01000001">
    <property type="protein sequence ID" value="KFJ05236.1"/>
    <property type="molecule type" value="Genomic_DNA"/>
</dbReference>